<feature type="compositionally biased region" description="Polar residues" evidence="1">
    <location>
        <begin position="14"/>
        <end position="44"/>
    </location>
</feature>
<dbReference type="Proteomes" id="UP000437068">
    <property type="component" value="Unassembled WGS sequence"/>
</dbReference>
<dbReference type="PANTHER" id="PTHR35381">
    <property type="entry name" value="EF-HAND DOMAIN-CONTAINING PROTEIN"/>
    <property type="match status" value="1"/>
</dbReference>
<feature type="region of interest" description="Disordered" evidence="1">
    <location>
        <begin position="295"/>
        <end position="318"/>
    </location>
</feature>
<dbReference type="Proteomes" id="UP000441208">
    <property type="component" value="Unassembled WGS sequence"/>
</dbReference>
<feature type="compositionally biased region" description="Low complexity" evidence="1">
    <location>
        <begin position="979"/>
        <end position="991"/>
    </location>
</feature>
<evidence type="ECO:0000256" key="1">
    <source>
        <dbReference type="SAM" id="MobiDB-lite"/>
    </source>
</evidence>
<dbReference type="Proteomes" id="UP000460718">
    <property type="component" value="Unassembled WGS sequence"/>
</dbReference>
<organism evidence="3 6">
    <name type="scientific">Phytophthora fragariae</name>
    <dbReference type="NCBI Taxonomy" id="53985"/>
    <lineage>
        <taxon>Eukaryota</taxon>
        <taxon>Sar</taxon>
        <taxon>Stramenopiles</taxon>
        <taxon>Oomycota</taxon>
        <taxon>Peronosporomycetes</taxon>
        <taxon>Peronosporales</taxon>
        <taxon>Peronosporaceae</taxon>
        <taxon>Phytophthora</taxon>
    </lineage>
</organism>
<feature type="region of interest" description="Disordered" evidence="1">
    <location>
        <begin position="1"/>
        <end position="234"/>
    </location>
</feature>
<dbReference type="PANTHER" id="PTHR35381:SF1">
    <property type="entry name" value="EF-HAND DOMAIN-CONTAINING PROTEIN"/>
    <property type="match status" value="1"/>
</dbReference>
<dbReference type="EMBL" id="QXFZ01000002">
    <property type="protein sequence ID" value="KAE9141621.1"/>
    <property type="molecule type" value="Genomic_DNA"/>
</dbReference>
<dbReference type="EMBL" id="QXFW01000006">
    <property type="protein sequence ID" value="KAE9031092.1"/>
    <property type="molecule type" value="Genomic_DNA"/>
</dbReference>
<feature type="region of interest" description="Disordered" evidence="1">
    <location>
        <begin position="976"/>
        <end position="1015"/>
    </location>
</feature>
<sequence>MEETQAAPSRQHPYGTTTPNMQRRYSFSYQTSEAIGQGKQQASGCGSPEKSPRKAFSFPSMTGASEPLGYGDELRTHQEISTQQATSASEVEGTTVSQSEDVTLILDIKGSAGRFSDDDSDGSSYSSVCSNEENSPTPSASSAGSSSVTSSSPLLRRAPSASGFQTLHSEASEHSSIDSIPRQDKPLEEQASAKEEAPKPRFSLGMPAEKPESPRLSPNKLRARDDSAVDSDDDLPDWLRERIILSPPASTTKMPARSPQQIEEEIRFAVDSAAARVQQELGRREQFHTDLQSAAAYPATPTNGDNQSTTSKLFSRGGNDSKLSGDAFDAFNENDVLPPSSKDIIANDSIQGELLLLMEVVIGDGRTETIEIHEGDSPDALASAFAQKHALQPDAVPKLRALIQNHLDVLTETEQEATMEPEQSGDDWANDWSGDSFINPSTPAMVAPESSSAPNFVDSLPISQPENASVPQKMHERENHREYSYNNLMARYGHYSQHSGKVDPDASSARRSVSSEPAVSYNMQAMEYTRSTERLSAPAFTTMVHGSRSSNSKKKTNLADAPAHERLYALAESKDKWIQRAQKAKELEKARDEERLHRVELMAAKSRELVANRTNGGYAHIGERLHDEALSDMTKKVQRHERRVAEREQQQDWMCPKCAYVNQYTDSRCQNVVALARQVSKPHRGRSPTASNIGRRGTASSSTSSFGFLESHPEVLCGQPKPERLFQPTLLTTSAGVMKAVSTNKEKSSRVANVRRQRHRSAIEEEFQQTCPFRPKINIVSEEIVREKLETAAAAAALHGETRRPRNPHHELYENSFQARALREEREEEYFKQFPFRPDIGVNALWVASDKSQSDFVERLAVDKYHELERKRVALYDKYTPDRDPHTGKELFKPEIGRAPAFARNKQGLPIGDFLHASHREQQQYHRQLLEKDQREIKKKSQQTFVSEASRQALERRKADTCSQIFDALLVFSRQPGMSASTPSESSSSRPELSKQRSGEEMHDTQQDESSEEVLPTRVDLSALPAEISRVVAIVFEYANHAPISRDSFSNYMDRLVREVPGITYSQIIFLAEYLHADRGGRHRHQLHHSDPDRETALSAADEKELTFHPVIDKNSREIATKHGRVSRSKVFQALNQYYDHYLERKEQLRKQQERDFGKSHPFHPTLVTKAHQREPAAAAFYDKIRMGNSEDSGKAVTWGLTASVSSASVSYRHVGASCPPPTPLQTALSNARPCVRPIEALDCNERSRFYTAATADEAQLDVGAGNMSRSSSSSQLLEDAELTSRVLAALDEKPSAASPSLSTSSYHLTKSLSVSDVSTLSSKVCSERSPEDAALSPMNYDI</sequence>
<feature type="compositionally biased region" description="Low complexity" evidence="1">
    <location>
        <begin position="122"/>
        <end position="153"/>
    </location>
</feature>
<evidence type="ECO:0000313" key="5">
    <source>
        <dbReference type="Proteomes" id="UP000437068"/>
    </source>
</evidence>
<feature type="compositionally biased region" description="Basic and acidic residues" evidence="1">
    <location>
        <begin position="170"/>
        <end position="199"/>
    </location>
</feature>
<evidence type="ECO:0000313" key="2">
    <source>
        <dbReference type="EMBL" id="KAE9031092.1"/>
    </source>
</evidence>
<evidence type="ECO:0000313" key="7">
    <source>
        <dbReference type="Proteomes" id="UP000460718"/>
    </source>
</evidence>
<proteinExistence type="predicted"/>
<evidence type="ECO:0000313" key="3">
    <source>
        <dbReference type="EMBL" id="KAE9141621.1"/>
    </source>
</evidence>
<feature type="compositionally biased region" description="Low complexity" evidence="1">
    <location>
        <begin position="695"/>
        <end position="705"/>
    </location>
</feature>
<evidence type="ECO:0000313" key="4">
    <source>
        <dbReference type="EMBL" id="KAE9331071.1"/>
    </source>
</evidence>
<feature type="region of interest" description="Disordered" evidence="1">
    <location>
        <begin position="680"/>
        <end position="705"/>
    </location>
</feature>
<dbReference type="EMBL" id="QXGE01000001">
    <property type="protein sequence ID" value="KAE9331071.1"/>
    <property type="molecule type" value="Genomic_DNA"/>
</dbReference>
<gene>
    <name evidence="4" type="ORF">PF001_g21</name>
    <name evidence="3" type="ORF">PF007_g90</name>
    <name evidence="2" type="ORF">PF011_g292</name>
</gene>
<reference evidence="5 6" key="1">
    <citation type="submission" date="2018-08" db="EMBL/GenBank/DDBJ databases">
        <title>Genomic investigation of the strawberry pathogen Phytophthora fragariae indicates pathogenicity is determined by transcriptional variation in three key races.</title>
        <authorList>
            <person name="Adams T.M."/>
            <person name="Armitage A.D."/>
            <person name="Sobczyk M.K."/>
            <person name="Bates H.J."/>
            <person name="Dunwell J.M."/>
            <person name="Nellist C.F."/>
            <person name="Harrison R.J."/>
        </authorList>
    </citation>
    <scope>NUCLEOTIDE SEQUENCE [LARGE SCALE GENOMIC DNA]</scope>
    <source>
        <strain evidence="4 5">A4</strain>
        <strain evidence="3 6">NOV-71</strain>
        <strain evidence="2 7">SCRP245</strain>
    </source>
</reference>
<feature type="compositionally biased region" description="Basic and acidic residues" evidence="1">
    <location>
        <begin position="992"/>
        <end position="1006"/>
    </location>
</feature>
<name>A0A6A3U3F7_9STRA</name>
<evidence type="ECO:0000313" key="6">
    <source>
        <dbReference type="Proteomes" id="UP000441208"/>
    </source>
</evidence>
<feature type="region of interest" description="Disordered" evidence="1">
    <location>
        <begin position="1322"/>
        <end position="1343"/>
    </location>
</feature>
<feature type="compositionally biased region" description="Polar residues" evidence="1">
    <location>
        <begin position="300"/>
        <end position="313"/>
    </location>
</feature>
<feature type="compositionally biased region" description="Polar residues" evidence="1">
    <location>
        <begin position="79"/>
        <end position="101"/>
    </location>
</feature>
<accession>A0A6A3U3F7</accession>
<comment type="caution">
    <text evidence="3">The sequence shown here is derived from an EMBL/GenBank/DDBJ whole genome shotgun (WGS) entry which is preliminary data.</text>
</comment>
<protein>
    <submittedName>
        <fullName evidence="3">Uncharacterized protein</fullName>
    </submittedName>
</protein>